<evidence type="ECO:0008006" key="8">
    <source>
        <dbReference type="Google" id="ProtNLM"/>
    </source>
</evidence>
<dbReference type="GO" id="GO:0016559">
    <property type="term" value="P:peroxisome fission"/>
    <property type="evidence" value="ECO:0007669"/>
    <property type="project" value="InterPro"/>
</dbReference>
<sequence length="243" mass="27016">MAVMSLASAGTGVDSIIKFLSTTAGRDKFNRFIQFFTRFLISFGEKRGFSKELLARLTALMNATSQARKLMFLGRQVEFIRSAQKALSLQDEIVRLAVFSKSIFLSLWLSCDFMLWIHTVGIAKFDTIKDITRRSNRFWLCSLVASLMGTVYKLRNINHRSAQEIKVYKAIVSNKLTDEAVSTVDKTISKLNSERKALFISAIQDSIDLLIPATGLGYITVDSGVIGIAGAITSLIGAYSLYK</sequence>
<reference evidence="6 7" key="2">
    <citation type="submission" date="2016-05" db="EMBL/GenBank/DDBJ databases">
        <title>Lineage-specific infection strategies underlie the spectrum of fungal disease in amphibians.</title>
        <authorList>
            <person name="Cuomo C.A."/>
            <person name="Farrer R.A."/>
            <person name="James T."/>
            <person name="Longcore J."/>
            <person name="Birren B."/>
        </authorList>
    </citation>
    <scope>NUCLEOTIDE SEQUENCE [LARGE SCALE GENOMIC DNA]</scope>
    <source>
        <strain evidence="6 7">JEL423</strain>
    </source>
</reference>
<dbReference type="InterPro" id="IPR008733">
    <property type="entry name" value="PEX11"/>
</dbReference>
<evidence type="ECO:0000256" key="3">
    <source>
        <dbReference type="ARBA" id="ARBA00023140"/>
    </source>
</evidence>
<feature type="transmembrane region" description="Helical" evidence="5">
    <location>
        <begin position="225"/>
        <end position="242"/>
    </location>
</feature>
<dbReference type="Proteomes" id="UP000077115">
    <property type="component" value="Unassembled WGS sequence"/>
</dbReference>
<protein>
    <recommendedName>
        <fullName evidence="8">Peroxisomal biogenesis factor 11</fullName>
    </recommendedName>
</protein>
<keyword evidence="3" id="KW-0576">Peroxisome</keyword>
<dbReference type="OrthoDB" id="411017at2759"/>
<evidence type="ECO:0000313" key="7">
    <source>
        <dbReference type="Proteomes" id="UP000077115"/>
    </source>
</evidence>
<keyword evidence="5" id="KW-1133">Transmembrane helix</keyword>
<proteinExistence type="predicted"/>
<keyword evidence="2 5" id="KW-0472">Membrane</keyword>
<keyword evidence="1" id="KW-0962">Peroxisome biogenesis</keyword>
<accession>A0A177WTV0</accession>
<dbReference type="AlphaFoldDB" id="A0A177WTV0"/>
<evidence type="ECO:0000256" key="2">
    <source>
        <dbReference type="ARBA" id="ARBA00023136"/>
    </source>
</evidence>
<dbReference type="VEuPathDB" id="FungiDB:BDEG_26261"/>
<evidence type="ECO:0000256" key="4">
    <source>
        <dbReference type="ARBA" id="ARBA00046271"/>
    </source>
</evidence>
<dbReference type="GO" id="GO:0005778">
    <property type="term" value="C:peroxisomal membrane"/>
    <property type="evidence" value="ECO:0007669"/>
    <property type="project" value="UniProtKB-SubCell"/>
</dbReference>
<evidence type="ECO:0000256" key="1">
    <source>
        <dbReference type="ARBA" id="ARBA00022593"/>
    </source>
</evidence>
<gene>
    <name evidence="6" type="ORF">BDEG_26261</name>
</gene>
<dbReference type="PANTHER" id="PTHR12652:SF50">
    <property type="entry name" value="PEROXIN 11"/>
    <property type="match status" value="1"/>
</dbReference>
<name>A0A177WTV0_BATDL</name>
<dbReference type="eggNOG" id="KOG4186">
    <property type="taxonomic scope" value="Eukaryota"/>
</dbReference>
<dbReference type="EMBL" id="DS022308">
    <property type="protein sequence ID" value="OAJ42860.1"/>
    <property type="molecule type" value="Genomic_DNA"/>
</dbReference>
<dbReference type="Pfam" id="PF05648">
    <property type="entry name" value="PEX11"/>
    <property type="match status" value="1"/>
</dbReference>
<evidence type="ECO:0000256" key="5">
    <source>
        <dbReference type="SAM" id="Phobius"/>
    </source>
</evidence>
<reference evidence="6 7" key="1">
    <citation type="submission" date="2006-10" db="EMBL/GenBank/DDBJ databases">
        <title>The Genome Sequence of Batrachochytrium dendrobatidis JEL423.</title>
        <authorList>
            <consortium name="The Broad Institute Genome Sequencing Platform"/>
            <person name="Birren B."/>
            <person name="Lander E."/>
            <person name="Galagan J."/>
            <person name="Cuomo C."/>
            <person name="Devon K."/>
            <person name="Jaffe D."/>
            <person name="Butler J."/>
            <person name="Alvarez P."/>
            <person name="Gnerre S."/>
            <person name="Grabherr M."/>
            <person name="Kleber M."/>
            <person name="Mauceli E."/>
            <person name="Brockman W."/>
            <person name="Young S."/>
            <person name="LaButti K."/>
            <person name="Sykes S."/>
            <person name="DeCaprio D."/>
            <person name="Crawford M."/>
            <person name="Koehrsen M."/>
            <person name="Engels R."/>
            <person name="Montgomery P."/>
            <person name="Pearson M."/>
            <person name="Howarth C."/>
            <person name="Larson L."/>
            <person name="White J."/>
            <person name="O'Leary S."/>
            <person name="Kodira C."/>
            <person name="Zeng Q."/>
            <person name="Yandava C."/>
            <person name="Alvarado L."/>
            <person name="Longcore J."/>
            <person name="James T."/>
        </authorList>
    </citation>
    <scope>NUCLEOTIDE SEQUENCE [LARGE SCALE GENOMIC DNA]</scope>
    <source>
        <strain evidence="6 7">JEL423</strain>
    </source>
</reference>
<organism evidence="6 7">
    <name type="scientific">Batrachochytrium dendrobatidis (strain JEL423)</name>
    <dbReference type="NCBI Taxonomy" id="403673"/>
    <lineage>
        <taxon>Eukaryota</taxon>
        <taxon>Fungi</taxon>
        <taxon>Fungi incertae sedis</taxon>
        <taxon>Chytridiomycota</taxon>
        <taxon>Chytridiomycota incertae sedis</taxon>
        <taxon>Chytridiomycetes</taxon>
        <taxon>Rhizophydiales</taxon>
        <taxon>Rhizophydiales incertae sedis</taxon>
        <taxon>Batrachochytrium</taxon>
    </lineage>
</organism>
<dbReference type="PANTHER" id="PTHR12652">
    <property type="entry name" value="PEROXISOMAL BIOGENESIS FACTOR 11"/>
    <property type="match status" value="1"/>
</dbReference>
<comment type="subcellular location">
    <subcellularLocation>
        <location evidence="4">Peroxisome membrane</location>
    </subcellularLocation>
</comment>
<keyword evidence="5" id="KW-0812">Transmembrane</keyword>
<dbReference type="STRING" id="403673.A0A177WTV0"/>
<evidence type="ECO:0000313" key="6">
    <source>
        <dbReference type="EMBL" id="OAJ42860.1"/>
    </source>
</evidence>